<name>A0A0C3F3I6_PILCF</name>
<reference evidence="1 2" key="1">
    <citation type="submission" date="2014-04" db="EMBL/GenBank/DDBJ databases">
        <authorList>
            <consortium name="DOE Joint Genome Institute"/>
            <person name="Kuo A."/>
            <person name="Tarkka M."/>
            <person name="Buscot F."/>
            <person name="Kohler A."/>
            <person name="Nagy L.G."/>
            <person name="Floudas D."/>
            <person name="Copeland A."/>
            <person name="Barry K.W."/>
            <person name="Cichocki N."/>
            <person name="Veneault-Fourrey C."/>
            <person name="LaButti K."/>
            <person name="Lindquist E.A."/>
            <person name="Lipzen A."/>
            <person name="Lundell T."/>
            <person name="Morin E."/>
            <person name="Murat C."/>
            <person name="Sun H."/>
            <person name="Tunlid A."/>
            <person name="Henrissat B."/>
            <person name="Grigoriev I.V."/>
            <person name="Hibbett D.S."/>
            <person name="Martin F."/>
            <person name="Nordberg H.P."/>
            <person name="Cantor M.N."/>
            <person name="Hua S.X."/>
        </authorList>
    </citation>
    <scope>NUCLEOTIDE SEQUENCE [LARGE SCALE GENOMIC DNA]</scope>
    <source>
        <strain evidence="1 2">F 1598</strain>
    </source>
</reference>
<sequence>MLRQSNMKGFNIPGIGERLMTTLFADDTTVYLLEFDCFTDLQNILDTWCIASGARFNTKKTEVLPIGSPTYRDTVLKTRKIHPSQQQLVDGIHIAGDKEPVRILGAWIGNNVDQSAVWSPIIDKIRSRLDQWNQSHPTLFGRCLIIRMIVGGMSPYLATTQGMPIQVTQILQKITCQFILEGSKPPVGMDTL</sequence>
<dbReference type="EMBL" id="KN833060">
    <property type="protein sequence ID" value="KIM74506.1"/>
    <property type="molecule type" value="Genomic_DNA"/>
</dbReference>
<reference evidence="2" key="2">
    <citation type="submission" date="2015-01" db="EMBL/GenBank/DDBJ databases">
        <title>Evolutionary Origins and Diversification of the Mycorrhizal Mutualists.</title>
        <authorList>
            <consortium name="DOE Joint Genome Institute"/>
            <consortium name="Mycorrhizal Genomics Consortium"/>
            <person name="Kohler A."/>
            <person name="Kuo A."/>
            <person name="Nagy L.G."/>
            <person name="Floudas D."/>
            <person name="Copeland A."/>
            <person name="Barry K.W."/>
            <person name="Cichocki N."/>
            <person name="Veneault-Fourrey C."/>
            <person name="LaButti K."/>
            <person name="Lindquist E.A."/>
            <person name="Lipzen A."/>
            <person name="Lundell T."/>
            <person name="Morin E."/>
            <person name="Murat C."/>
            <person name="Riley R."/>
            <person name="Ohm R."/>
            <person name="Sun H."/>
            <person name="Tunlid A."/>
            <person name="Henrissat B."/>
            <person name="Grigoriev I.V."/>
            <person name="Hibbett D.S."/>
            <person name="Martin F."/>
        </authorList>
    </citation>
    <scope>NUCLEOTIDE SEQUENCE [LARGE SCALE GENOMIC DNA]</scope>
    <source>
        <strain evidence="2">F 1598</strain>
    </source>
</reference>
<accession>A0A0C3F3I6</accession>
<evidence type="ECO:0000313" key="2">
    <source>
        <dbReference type="Proteomes" id="UP000054166"/>
    </source>
</evidence>
<protein>
    <recommendedName>
        <fullName evidence="3">Reverse transcriptase domain-containing protein</fullName>
    </recommendedName>
</protein>
<evidence type="ECO:0000313" key="1">
    <source>
        <dbReference type="EMBL" id="KIM74506.1"/>
    </source>
</evidence>
<feature type="non-terminal residue" evidence="1">
    <location>
        <position position="192"/>
    </location>
</feature>
<dbReference type="Proteomes" id="UP000054166">
    <property type="component" value="Unassembled WGS sequence"/>
</dbReference>
<organism evidence="1 2">
    <name type="scientific">Piloderma croceum (strain F 1598)</name>
    <dbReference type="NCBI Taxonomy" id="765440"/>
    <lineage>
        <taxon>Eukaryota</taxon>
        <taxon>Fungi</taxon>
        <taxon>Dikarya</taxon>
        <taxon>Basidiomycota</taxon>
        <taxon>Agaricomycotina</taxon>
        <taxon>Agaricomycetes</taxon>
        <taxon>Agaricomycetidae</taxon>
        <taxon>Atheliales</taxon>
        <taxon>Atheliaceae</taxon>
        <taxon>Piloderma</taxon>
    </lineage>
</organism>
<evidence type="ECO:0008006" key="3">
    <source>
        <dbReference type="Google" id="ProtNLM"/>
    </source>
</evidence>
<gene>
    <name evidence="1" type="ORF">PILCRDRAFT_30734</name>
</gene>
<dbReference type="AlphaFoldDB" id="A0A0C3F3I6"/>
<dbReference type="HOGENOM" id="CLU_077575_1_0_1"/>
<dbReference type="OrthoDB" id="2205812at2759"/>
<keyword evidence="2" id="KW-1185">Reference proteome</keyword>
<proteinExistence type="predicted"/>
<dbReference type="InParanoid" id="A0A0C3F3I6"/>